<protein>
    <submittedName>
        <fullName evidence="2">Zinc metallopeptidase</fullName>
    </submittedName>
</protein>
<dbReference type="InterPro" id="IPR007395">
    <property type="entry name" value="Zn_peptidase_2"/>
</dbReference>
<accession>A0AAW7X7Z7</accession>
<feature type="transmembrane region" description="Helical" evidence="1">
    <location>
        <begin position="145"/>
        <end position="168"/>
    </location>
</feature>
<dbReference type="AlphaFoldDB" id="A0AAW7X7Z7"/>
<reference evidence="2" key="1">
    <citation type="submission" date="2023-07" db="EMBL/GenBank/DDBJ databases">
        <title>Genome content predicts the carbon catabolic preferences of heterotrophic bacteria.</title>
        <authorList>
            <person name="Gralka M."/>
        </authorList>
    </citation>
    <scope>NUCLEOTIDE SEQUENCE</scope>
    <source>
        <strain evidence="2">I3M17_2</strain>
    </source>
</reference>
<keyword evidence="1" id="KW-0812">Transmembrane</keyword>
<evidence type="ECO:0000313" key="2">
    <source>
        <dbReference type="EMBL" id="MDO6423737.1"/>
    </source>
</evidence>
<keyword evidence="1" id="KW-1133">Transmembrane helix</keyword>
<dbReference type="Pfam" id="PF04298">
    <property type="entry name" value="Zn_peptidase_2"/>
    <property type="match status" value="1"/>
</dbReference>
<proteinExistence type="predicted"/>
<name>A0AAW7X7Z7_9GAMM</name>
<keyword evidence="1" id="KW-0472">Membrane</keyword>
<dbReference type="EMBL" id="JAUOPB010000011">
    <property type="protein sequence ID" value="MDO6423737.1"/>
    <property type="molecule type" value="Genomic_DNA"/>
</dbReference>
<comment type="caution">
    <text evidence="2">The sequence shown here is derived from an EMBL/GenBank/DDBJ whole genome shotgun (WGS) entry which is preliminary data.</text>
</comment>
<evidence type="ECO:0000313" key="3">
    <source>
        <dbReference type="Proteomes" id="UP001169760"/>
    </source>
</evidence>
<dbReference type="RefSeq" id="WP_216065271.1">
    <property type="nucleotide sequence ID" value="NZ_JAHKPP010000040.1"/>
</dbReference>
<dbReference type="PANTHER" id="PTHR36434">
    <property type="entry name" value="MEMBRANE PROTEASE YUGP-RELATED"/>
    <property type="match status" value="1"/>
</dbReference>
<feature type="transmembrane region" description="Helical" evidence="1">
    <location>
        <begin position="122"/>
        <end position="139"/>
    </location>
</feature>
<feature type="transmembrane region" description="Helical" evidence="1">
    <location>
        <begin position="203"/>
        <end position="223"/>
    </location>
</feature>
<evidence type="ECO:0000256" key="1">
    <source>
        <dbReference type="SAM" id="Phobius"/>
    </source>
</evidence>
<sequence>MLYALGALLLIALIYGPSLWVRYILRKYSTTLDGMPGTGGELALHLKEQFKLDELVVEQAGDGENYYSPLENAVRLEPSVFNGKSLTAVATAAHEIGHAIQFTRNEPVSHLRSRYMPIALRLQKAGTYLMFALPIVGLVTKSPHIAGLTLLIGIGTMLVSVAMYAAILPEEYDASFNKALPILKKGQYIPEAYLPAVNTILKACAYTYVAAALTNVFSLWRWLRFLR</sequence>
<gene>
    <name evidence="2" type="ORF">Q4521_14740</name>
</gene>
<feature type="transmembrane region" description="Helical" evidence="1">
    <location>
        <begin position="6"/>
        <end position="25"/>
    </location>
</feature>
<dbReference type="PANTHER" id="PTHR36434:SF1">
    <property type="entry name" value="MEMBRANE PROTEASE YUGP-RELATED"/>
    <property type="match status" value="1"/>
</dbReference>
<organism evidence="2 3">
    <name type="scientific">Saccharophagus degradans</name>
    <dbReference type="NCBI Taxonomy" id="86304"/>
    <lineage>
        <taxon>Bacteria</taxon>
        <taxon>Pseudomonadati</taxon>
        <taxon>Pseudomonadota</taxon>
        <taxon>Gammaproteobacteria</taxon>
        <taxon>Cellvibrionales</taxon>
        <taxon>Cellvibrionaceae</taxon>
        <taxon>Saccharophagus</taxon>
    </lineage>
</organism>
<dbReference type="Proteomes" id="UP001169760">
    <property type="component" value="Unassembled WGS sequence"/>
</dbReference>